<name>A0A7U3Q585_9SPHI</name>
<proteinExistence type="predicted"/>
<dbReference type="Proteomes" id="UP000594759">
    <property type="component" value="Chromosome"/>
</dbReference>
<dbReference type="RefSeq" id="WP_196098308.1">
    <property type="nucleotide sequence ID" value="NZ_CP064939.1"/>
</dbReference>
<keyword evidence="2" id="KW-1185">Reference proteome</keyword>
<dbReference type="KEGG" id="pex:IZT61_17430"/>
<evidence type="ECO:0000313" key="2">
    <source>
        <dbReference type="Proteomes" id="UP000594759"/>
    </source>
</evidence>
<sequence>MLEFEGKTIIFGAPTTFGFSSVIKPELERVGLKVFDFSPVLDSKFKYKNIWQRIHNVYRKVFFKDYANKKKLQASEIEHLLMTSLMEVPKADFSFFIRPDLFPSRFIEEACKKSGLSVAYQWDGLDRYPKIYNYLKNFDRFFVFDKADITTATLSLTNFFIPDRNYSNTFRGEKAYFCGSYINKKRFSEVAAIAYALQPLNIPLNFLLVCDNKKLREEIEEESFTIIADSIIPYSSNLENVKNCTILVEVQNPVHEGLSFRVFEALNYNKKLITTNAAIKSYDFYDPANIFVWNGENSGDLESFLNTPMKAVSEKVKNKYGFDNWIKYVLDYGRYDSIDLPESK</sequence>
<organism evidence="1 2">
    <name type="scientific">Pedobacter endophyticus</name>
    <dbReference type="NCBI Taxonomy" id="2789740"/>
    <lineage>
        <taxon>Bacteria</taxon>
        <taxon>Pseudomonadati</taxon>
        <taxon>Bacteroidota</taxon>
        <taxon>Sphingobacteriia</taxon>
        <taxon>Sphingobacteriales</taxon>
        <taxon>Sphingobacteriaceae</taxon>
        <taxon>Pedobacter</taxon>
    </lineage>
</organism>
<dbReference type="EMBL" id="CP064939">
    <property type="protein sequence ID" value="QPH38833.1"/>
    <property type="molecule type" value="Genomic_DNA"/>
</dbReference>
<protein>
    <submittedName>
        <fullName evidence="1">Uncharacterized protein</fullName>
    </submittedName>
</protein>
<dbReference type="AlphaFoldDB" id="A0A7U3Q585"/>
<gene>
    <name evidence="1" type="ORF">IZT61_17430</name>
</gene>
<reference evidence="1 2" key="1">
    <citation type="submission" date="2020-11" db="EMBL/GenBank/DDBJ databases">
        <title>Pedobacter endophytica, an endophytic bacteria isolated form Carex pumila.</title>
        <authorList>
            <person name="Peng Y."/>
            <person name="Jiang L."/>
            <person name="Lee J."/>
        </authorList>
    </citation>
    <scope>NUCLEOTIDE SEQUENCE [LARGE SCALE GENOMIC DNA]</scope>
    <source>
        <strain evidence="1 2">JBR3-12</strain>
    </source>
</reference>
<accession>A0A7U3Q585</accession>
<evidence type="ECO:0000313" key="1">
    <source>
        <dbReference type="EMBL" id="QPH38833.1"/>
    </source>
</evidence>